<evidence type="ECO:0000256" key="1">
    <source>
        <dbReference type="SAM" id="SignalP"/>
    </source>
</evidence>
<gene>
    <name evidence="2" type="ORF">ESA94_02925</name>
</gene>
<keyword evidence="1" id="KW-0732">Signal</keyword>
<feature type="signal peptide" evidence="1">
    <location>
        <begin position="1"/>
        <end position="19"/>
    </location>
</feature>
<sequence length="119" mass="13410">MNKTFVFLLIIILSTACNSETIAKFEITNASSENVDSLYILPDKSKNNFLQMTPGSKALYEIDMTGIAKTDGYYLLSFKLKGKPVVMPFGYFSNGIPQESVTRIFIHRDTVIINPLYKN</sequence>
<dbReference type="RefSeq" id="WP_129129356.1">
    <property type="nucleotide sequence ID" value="NZ_SDHW01000001.1"/>
</dbReference>
<dbReference type="OrthoDB" id="1179573at2"/>
<keyword evidence="3" id="KW-1185">Reference proteome</keyword>
<feature type="chain" id="PRO_5020524277" description="Lipoprotein" evidence="1">
    <location>
        <begin position="20"/>
        <end position="119"/>
    </location>
</feature>
<accession>A0A4Q1CMG6</accession>
<dbReference type="AlphaFoldDB" id="A0A4Q1CMG6"/>
<evidence type="ECO:0000313" key="3">
    <source>
        <dbReference type="Proteomes" id="UP000290204"/>
    </source>
</evidence>
<name>A0A4Q1CMG6_9BACT</name>
<reference evidence="2 3" key="1">
    <citation type="submission" date="2019-01" db="EMBL/GenBank/DDBJ databases">
        <title>Lacibacter sp. strain TTM-7.</title>
        <authorList>
            <person name="Chen W.-M."/>
        </authorList>
    </citation>
    <scope>NUCLEOTIDE SEQUENCE [LARGE SCALE GENOMIC DNA]</scope>
    <source>
        <strain evidence="2 3">TTM-7</strain>
    </source>
</reference>
<protein>
    <recommendedName>
        <fullName evidence="4">Lipoprotein</fullName>
    </recommendedName>
</protein>
<dbReference type="Proteomes" id="UP000290204">
    <property type="component" value="Unassembled WGS sequence"/>
</dbReference>
<evidence type="ECO:0008006" key="4">
    <source>
        <dbReference type="Google" id="ProtNLM"/>
    </source>
</evidence>
<dbReference type="EMBL" id="SDHW01000001">
    <property type="protein sequence ID" value="RXK61984.1"/>
    <property type="molecule type" value="Genomic_DNA"/>
</dbReference>
<proteinExistence type="predicted"/>
<organism evidence="2 3">
    <name type="scientific">Lacibacter luteus</name>
    <dbReference type="NCBI Taxonomy" id="2508719"/>
    <lineage>
        <taxon>Bacteria</taxon>
        <taxon>Pseudomonadati</taxon>
        <taxon>Bacteroidota</taxon>
        <taxon>Chitinophagia</taxon>
        <taxon>Chitinophagales</taxon>
        <taxon>Chitinophagaceae</taxon>
        <taxon>Lacibacter</taxon>
    </lineage>
</organism>
<evidence type="ECO:0000313" key="2">
    <source>
        <dbReference type="EMBL" id="RXK61984.1"/>
    </source>
</evidence>
<comment type="caution">
    <text evidence="2">The sequence shown here is derived from an EMBL/GenBank/DDBJ whole genome shotgun (WGS) entry which is preliminary data.</text>
</comment>
<dbReference type="PROSITE" id="PS51257">
    <property type="entry name" value="PROKAR_LIPOPROTEIN"/>
    <property type="match status" value="1"/>
</dbReference>